<feature type="signal peptide" evidence="2">
    <location>
        <begin position="1"/>
        <end position="20"/>
    </location>
</feature>
<sequence length="308" mass="33290">MLRQSFLLVTAVWLCSVVIAAQVVPHTEIGRITIQVPLLSNGKPVIAKDQDKMVEIARVEEIKPVKKVTTNEVVVPPLPLAKARSTRAIRESSSGGYNHGIPNPGIPNQGIPNPGIPNRGLPNPGIPNEGIPNPGIPNRGLPNPGIPNPGLPNPGIPNDGLPNPGIPNRGLPNPGIPNPGLPNPGVPHPEASEQMASVTVLPPVMKIHRMPARKSCHHLLFATMTTTSPAMLSPPSTPEKEDCDQLCTKHEYLPICAFNGICLHEFANECVMDTFNCKHRDLAFRMVDEEVCRMDLCARRCKPEELQV</sequence>
<dbReference type="Gene3D" id="3.30.60.30">
    <property type="match status" value="1"/>
</dbReference>
<feature type="compositionally biased region" description="Pro residues" evidence="1">
    <location>
        <begin position="174"/>
        <end position="187"/>
    </location>
</feature>
<organism evidence="4 5">
    <name type="scientific">Drosophila willistoni</name>
    <name type="common">Fruit fly</name>
    <dbReference type="NCBI Taxonomy" id="7260"/>
    <lineage>
        <taxon>Eukaryota</taxon>
        <taxon>Metazoa</taxon>
        <taxon>Ecdysozoa</taxon>
        <taxon>Arthropoda</taxon>
        <taxon>Hexapoda</taxon>
        <taxon>Insecta</taxon>
        <taxon>Pterygota</taxon>
        <taxon>Neoptera</taxon>
        <taxon>Endopterygota</taxon>
        <taxon>Diptera</taxon>
        <taxon>Brachycera</taxon>
        <taxon>Muscomorpha</taxon>
        <taxon>Ephydroidea</taxon>
        <taxon>Drosophilidae</taxon>
        <taxon>Drosophila</taxon>
        <taxon>Sophophora</taxon>
    </lineage>
</organism>
<keyword evidence="2" id="KW-0732">Signal</keyword>
<dbReference type="Proteomes" id="UP000007798">
    <property type="component" value="Unassembled WGS sequence"/>
</dbReference>
<dbReference type="InParanoid" id="B4N4T6"/>
<dbReference type="STRING" id="7260.B4N4T6"/>
<evidence type="ECO:0000259" key="3">
    <source>
        <dbReference type="Pfam" id="PF07648"/>
    </source>
</evidence>
<feature type="compositionally biased region" description="Pro residues" evidence="1">
    <location>
        <begin position="144"/>
        <end position="155"/>
    </location>
</feature>
<feature type="region of interest" description="Disordered" evidence="1">
    <location>
        <begin position="85"/>
        <end position="192"/>
    </location>
</feature>
<feature type="chain" id="PRO_5002819310" description="Kazal-like domain-containing protein" evidence="2">
    <location>
        <begin position="21"/>
        <end position="308"/>
    </location>
</feature>
<evidence type="ECO:0000256" key="1">
    <source>
        <dbReference type="SAM" id="MobiDB-lite"/>
    </source>
</evidence>
<feature type="compositionally biased region" description="Low complexity" evidence="1">
    <location>
        <begin position="156"/>
        <end position="173"/>
    </location>
</feature>
<dbReference type="OrthoDB" id="6817055at2759"/>
<dbReference type="EMBL" id="CH964095">
    <property type="protein sequence ID" value="EDW79160.1"/>
    <property type="molecule type" value="Genomic_DNA"/>
</dbReference>
<dbReference type="InterPro" id="IPR002350">
    <property type="entry name" value="Kazal_dom"/>
</dbReference>
<dbReference type="HOGENOM" id="CLU_925200_0_0_1"/>
<dbReference type="OMA" id="TPPAENC"/>
<proteinExistence type="predicted"/>
<keyword evidence="5" id="KW-1185">Reference proteome</keyword>
<accession>B4N4T6</accession>
<dbReference type="eggNOG" id="ENOG502S72V">
    <property type="taxonomic scope" value="Eukaryota"/>
</dbReference>
<evidence type="ECO:0000313" key="4">
    <source>
        <dbReference type="EMBL" id="EDW79160.1"/>
    </source>
</evidence>
<reference evidence="4 5" key="1">
    <citation type="journal article" date="2007" name="Nature">
        <title>Evolution of genes and genomes on the Drosophila phylogeny.</title>
        <authorList>
            <consortium name="Drosophila 12 Genomes Consortium"/>
            <person name="Clark A.G."/>
            <person name="Eisen M.B."/>
            <person name="Smith D.R."/>
            <person name="Bergman C.M."/>
            <person name="Oliver B."/>
            <person name="Markow T.A."/>
            <person name="Kaufman T.C."/>
            <person name="Kellis M."/>
            <person name="Gelbart W."/>
            <person name="Iyer V.N."/>
            <person name="Pollard D.A."/>
            <person name="Sackton T.B."/>
            <person name="Larracuente A.M."/>
            <person name="Singh N.D."/>
            <person name="Abad J.P."/>
            <person name="Abt D.N."/>
            <person name="Adryan B."/>
            <person name="Aguade M."/>
            <person name="Akashi H."/>
            <person name="Anderson W.W."/>
            <person name="Aquadro C.F."/>
            <person name="Ardell D.H."/>
            <person name="Arguello R."/>
            <person name="Artieri C.G."/>
            <person name="Barbash D.A."/>
            <person name="Barker D."/>
            <person name="Barsanti P."/>
            <person name="Batterham P."/>
            <person name="Batzoglou S."/>
            <person name="Begun D."/>
            <person name="Bhutkar A."/>
            <person name="Blanco E."/>
            <person name="Bosak S.A."/>
            <person name="Bradley R.K."/>
            <person name="Brand A.D."/>
            <person name="Brent M.R."/>
            <person name="Brooks A.N."/>
            <person name="Brown R.H."/>
            <person name="Butlin R.K."/>
            <person name="Caggese C."/>
            <person name="Calvi B.R."/>
            <person name="Bernardo de Carvalho A."/>
            <person name="Caspi A."/>
            <person name="Castrezana S."/>
            <person name="Celniker S.E."/>
            <person name="Chang J.L."/>
            <person name="Chapple C."/>
            <person name="Chatterji S."/>
            <person name="Chinwalla A."/>
            <person name="Civetta A."/>
            <person name="Clifton S.W."/>
            <person name="Comeron J.M."/>
            <person name="Costello J.C."/>
            <person name="Coyne J.A."/>
            <person name="Daub J."/>
            <person name="David R.G."/>
            <person name="Delcher A.L."/>
            <person name="Delehaunty K."/>
            <person name="Do C.B."/>
            <person name="Ebling H."/>
            <person name="Edwards K."/>
            <person name="Eickbush T."/>
            <person name="Evans J.D."/>
            <person name="Filipski A."/>
            <person name="Findeiss S."/>
            <person name="Freyhult E."/>
            <person name="Fulton L."/>
            <person name="Fulton R."/>
            <person name="Garcia A.C."/>
            <person name="Gardiner A."/>
            <person name="Garfield D.A."/>
            <person name="Garvin B.E."/>
            <person name="Gibson G."/>
            <person name="Gilbert D."/>
            <person name="Gnerre S."/>
            <person name="Godfrey J."/>
            <person name="Good R."/>
            <person name="Gotea V."/>
            <person name="Gravely B."/>
            <person name="Greenberg A.J."/>
            <person name="Griffiths-Jones S."/>
            <person name="Gross S."/>
            <person name="Guigo R."/>
            <person name="Gustafson E.A."/>
            <person name="Haerty W."/>
            <person name="Hahn M.W."/>
            <person name="Halligan D.L."/>
            <person name="Halpern A.L."/>
            <person name="Halter G.M."/>
            <person name="Han M.V."/>
            <person name="Heger A."/>
            <person name="Hillier L."/>
            <person name="Hinrichs A.S."/>
            <person name="Holmes I."/>
            <person name="Hoskins R.A."/>
            <person name="Hubisz M.J."/>
            <person name="Hultmark D."/>
            <person name="Huntley M.A."/>
            <person name="Jaffe D.B."/>
            <person name="Jagadeeshan S."/>
            <person name="Jeck W.R."/>
            <person name="Johnson J."/>
            <person name="Jones C.D."/>
            <person name="Jordan W.C."/>
            <person name="Karpen G.H."/>
            <person name="Kataoka E."/>
            <person name="Keightley P.D."/>
            <person name="Kheradpour P."/>
            <person name="Kirkness E.F."/>
            <person name="Koerich L.B."/>
            <person name="Kristiansen K."/>
            <person name="Kudrna D."/>
            <person name="Kulathinal R.J."/>
            <person name="Kumar S."/>
            <person name="Kwok R."/>
            <person name="Lander E."/>
            <person name="Langley C.H."/>
            <person name="Lapoint R."/>
            <person name="Lazzaro B.P."/>
            <person name="Lee S.J."/>
            <person name="Levesque L."/>
            <person name="Li R."/>
            <person name="Lin C.F."/>
            <person name="Lin M.F."/>
            <person name="Lindblad-Toh K."/>
            <person name="Llopart A."/>
            <person name="Long M."/>
            <person name="Low L."/>
            <person name="Lozovsky E."/>
            <person name="Lu J."/>
            <person name="Luo M."/>
            <person name="Machado C.A."/>
            <person name="Makalowski W."/>
            <person name="Marzo M."/>
            <person name="Matsuda M."/>
            <person name="Matzkin L."/>
            <person name="McAllister B."/>
            <person name="McBride C.S."/>
            <person name="McKernan B."/>
            <person name="McKernan K."/>
            <person name="Mendez-Lago M."/>
            <person name="Minx P."/>
            <person name="Mollenhauer M.U."/>
            <person name="Montooth K."/>
            <person name="Mount S.M."/>
            <person name="Mu X."/>
            <person name="Myers E."/>
            <person name="Negre B."/>
            <person name="Newfeld S."/>
            <person name="Nielsen R."/>
            <person name="Noor M.A."/>
            <person name="O'Grady P."/>
            <person name="Pachter L."/>
            <person name="Papaceit M."/>
            <person name="Parisi M.J."/>
            <person name="Parisi M."/>
            <person name="Parts L."/>
            <person name="Pedersen J.S."/>
            <person name="Pesole G."/>
            <person name="Phillippy A.M."/>
            <person name="Ponting C.P."/>
            <person name="Pop M."/>
            <person name="Porcelli D."/>
            <person name="Powell J.R."/>
            <person name="Prohaska S."/>
            <person name="Pruitt K."/>
            <person name="Puig M."/>
            <person name="Quesneville H."/>
            <person name="Ram K.R."/>
            <person name="Rand D."/>
            <person name="Rasmussen M.D."/>
            <person name="Reed L.K."/>
            <person name="Reenan R."/>
            <person name="Reily A."/>
            <person name="Remington K.A."/>
            <person name="Rieger T.T."/>
            <person name="Ritchie M.G."/>
            <person name="Robin C."/>
            <person name="Rogers Y.H."/>
            <person name="Rohde C."/>
            <person name="Rozas J."/>
            <person name="Rubenfield M.J."/>
            <person name="Ruiz A."/>
            <person name="Russo S."/>
            <person name="Salzberg S.L."/>
            <person name="Sanchez-Gracia A."/>
            <person name="Saranga D.J."/>
            <person name="Sato H."/>
            <person name="Schaeffer S.W."/>
            <person name="Schatz M.C."/>
            <person name="Schlenke T."/>
            <person name="Schwartz R."/>
            <person name="Segarra C."/>
            <person name="Singh R.S."/>
            <person name="Sirot L."/>
            <person name="Sirota M."/>
            <person name="Sisneros N.B."/>
            <person name="Smith C.D."/>
            <person name="Smith T.F."/>
            <person name="Spieth J."/>
            <person name="Stage D.E."/>
            <person name="Stark A."/>
            <person name="Stephan W."/>
            <person name="Strausberg R.L."/>
            <person name="Strempel S."/>
            <person name="Sturgill D."/>
            <person name="Sutton G."/>
            <person name="Sutton G.G."/>
            <person name="Tao W."/>
            <person name="Teichmann S."/>
            <person name="Tobari Y.N."/>
            <person name="Tomimura Y."/>
            <person name="Tsolas J.M."/>
            <person name="Valente V.L."/>
            <person name="Venter E."/>
            <person name="Venter J.C."/>
            <person name="Vicario S."/>
            <person name="Vieira F.G."/>
            <person name="Vilella A.J."/>
            <person name="Villasante A."/>
            <person name="Walenz B."/>
            <person name="Wang J."/>
            <person name="Wasserman M."/>
            <person name="Watts T."/>
            <person name="Wilson D."/>
            <person name="Wilson R.K."/>
            <person name="Wing R.A."/>
            <person name="Wolfner M.F."/>
            <person name="Wong A."/>
            <person name="Wong G.K."/>
            <person name="Wu C.I."/>
            <person name="Wu G."/>
            <person name="Yamamoto D."/>
            <person name="Yang H.P."/>
            <person name="Yang S.P."/>
            <person name="Yorke J.A."/>
            <person name="Yoshida K."/>
            <person name="Zdobnov E."/>
            <person name="Zhang P."/>
            <person name="Zhang Y."/>
            <person name="Zimin A.V."/>
            <person name="Baldwin J."/>
            <person name="Abdouelleil A."/>
            <person name="Abdulkadir J."/>
            <person name="Abebe A."/>
            <person name="Abera B."/>
            <person name="Abreu J."/>
            <person name="Acer S.C."/>
            <person name="Aftuck L."/>
            <person name="Alexander A."/>
            <person name="An P."/>
            <person name="Anderson E."/>
            <person name="Anderson S."/>
            <person name="Arachi H."/>
            <person name="Azer M."/>
            <person name="Bachantsang P."/>
            <person name="Barry A."/>
            <person name="Bayul T."/>
            <person name="Berlin A."/>
            <person name="Bessette D."/>
            <person name="Bloom T."/>
            <person name="Blye J."/>
            <person name="Boguslavskiy L."/>
            <person name="Bonnet C."/>
            <person name="Boukhgalter B."/>
            <person name="Bourzgui I."/>
            <person name="Brown A."/>
            <person name="Cahill P."/>
            <person name="Channer S."/>
            <person name="Cheshatsang Y."/>
            <person name="Chuda L."/>
            <person name="Citroen M."/>
            <person name="Collymore A."/>
            <person name="Cooke P."/>
            <person name="Costello M."/>
            <person name="D'Aco K."/>
            <person name="Daza R."/>
            <person name="De Haan G."/>
            <person name="DeGray S."/>
            <person name="DeMaso C."/>
            <person name="Dhargay N."/>
            <person name="Dooley K."/>
            <person name="Dooley E."/>
            <person name="Doricent M."/>
            <person name="Dorje P."/>
            <person name="Dorjee K."/>
            <person name="Dupes A."/>
            <person name="Elong R."/>
            <person name="Falk J."/>
            <person name="Farina A."/>
            <person name="Faro S."/>
            <person name="Ferguson D."/>
            <person name="Fisher S."/>
            <person name="Foley C.D."/>
            <person name="Franke A."/>
            <person name="Friedrich D."/>
            <person name="Gadbois L."/>
            <person name="Gearin G."/>
            <person name="Gearin C.R."/>
            <person name="Giannoukos G."/>
            <person name="Goode T."/>
            <person name="Graham J."/>
            <person name="Grandbois E."/>
            <person name="Grewal S."/>
            <person name="Gyaltsen K."/>
            <person name="Hafez N."/>
            <person name="Hagos B."/>
            <person name="Hall J."/>
            <person name="Henson C."/>
            <person name="Hollinger A."/>
            <person name="Honan T."/>
            <person name="Huard M.D."/>
            <person name="Hughes L."/>
            <person name="Hurhula B."/>
            <person name="Husby M.E."/>
            <person name="Kamat A."/>
            <person name="Kanga B."/>
            <person name="Kashin S."/>
            <person name="Khazanovich D."/>
            <person name="Kisner P."/>
            <person name="Lance K."/>
            <person name="Lara M."/>
            <person name="Lee W."/>
            <person name="Lennon N."/>
            <person name="Letendre F."/>
            <person name="LeVine R."/>
            <person name="Lipovsky A."/>
            <person name="Liu X."/>
            <person name="Liu J."/>
            <person name="Liu S."/>
            <person name="Lokyitsang T."/>
            <person name="Lokyitsang Y."/>
            <person name="Lubonja R."/>
            <person name="Lui A."/>
            <person name="MacDonald P."/>
            <person name="Magnisalis V."/>
            <person name="Maru K."/>
            <person name="Matthews C."/>
            <person name="McCusker W."/>
            <person name="McDonough S."/>
            <person name="Mehta T."/>
            <person name="Meldrim J."/>
            <person name="Meneus L."/>
            <person name="Mihai O."/>
            <person name="Mihalev A."/>
            <person name="Mihova T."/>
            <person name="Mittelman R."/>
            <person name="Mlenga V."/>
            <person name="Montmayeur A."/>
            <person name="Mulrain L."/>
            <person name="Navidi A."/>
            <person name="Naylor J."/>
            <person name="Negash T."/>
            <person name="Nguyen T."/>
            <person name="Nguyen N."/>
            <person name="Nicol R."/>
            <person name="Norbu C."/>
            <person name="Norbu N."/>
            <person name="Novod N."/>
            <person name="O'Neill B."/>
            <person name="Osman S."/>
            <person name="Markiewicz E."/>
            <person name="Oyono O.L."/>
            <person name="Patti C."/>
            <person name="Phunkhang P."/>
            <person name="Pierre F."/>
            <person name="Priest M."/>
            <person name="Raghuraman S."/>
            <person name="Rege F."/>
            <person name="Reyes R."/>
            <person name="Rise C."/>
            <person name="Rogov P."/>
            <person name="Ross K."/>
            <person name="Ryan E."/>
            <person name="Settipalli S."/>
            <person name="Shea T."/>
            <person name="Sherpa N."/>
            <person name="Shi L."/>
            <person name="Shih D."/>
            <person name="Sparrow T."/>
            <person name="Spaulding J."/>
            <person name="Stalker J."/>
            <person name="Stange-Thomann N."/>
            <person name="Stavropoulos S."/>
            <person name="Stone C."/>
            <person name="Strader C."/>
            <person name="Tesfaye S."/>
            <person name="Thomson T."/>
            <person name="Thoulutsang Y."/>
            <person name="Thoulutsang D."/>
            <person name="Topham K."/>
            <person name="Topping I."/>
            <person name="Tsamla T."/>
            <person name="Vassiliev H."/>
            <person name="Vo A."/>
            <person name="Wangchuk T."/>
            <person name="Wangdi T."/>
            <person name="Weiand M."/>
            <person name="Wilkinson J."/>
            <person name="Wilson A."/>
            <person name="Yadav S."/>
            <person name="Young G."/>
            <person name="Yu Q."/>
            <person name="Zembek L."/>
            <person name="Zhong D."/>
            <person name="Zimmer A."/>
            <person name="Zwirko Z."/>
            <person name="Jaffe D.B."/>
            <person name="Alvarez P."/>
            <person name="Brockman W."/>
            <person name="Butler J."/>
            <person name="Chin C."/>
            <person name="Gnerre S."/>
            <person name="Grabherr M."/>
            <person name="Kleber M."/>
            <person name="Mauceli E."/>
            <person name="MacCallum I."/>
        </authorList>
    </citation>
    <scope>NUCLEOTIDE SEQUENCE [LARGE SCALE GENOMIC DNA]</scope>
    <source>
        <strain evidence="5">Tucson 14030-0811.24</strain>
    </source>
</reference>
<dbReference type="PhylomeDB" id="B4N4T6"/>
<dbReference type="KEGG" id="dwi:6645681"/>
<evidence type="ECO:0000313" key="5">
    <source>
        <dbReference type="Proteomes" id="UP000007798"/>
    </source>
</evidence>
<dbReference type="AlphaFoldDB" id="B4N4T6"/>
<protein>
    <recommendedName>
        <fullName evidence="3">Kazal-like domain-containing protein</fullName>
    </recommendedName>
</protein>
<name>B4N4T6_DROWI</name>
<dbReference type="Pfam" id="PF07648">
    <property type="entry name" value="Kazal_2"/>
    <property type="match status" value="1"/>
</dbReference>
<gene>
    <name evidence="4" type="primary">Dwil\GK12686</name>
    <name evidence="4" type="ORF">Dwil_GK12686</name>
</gene>
<feature type="domain" description="Kazal-like" evidence="3">
    <location>
        <begin position="242"/>
        <end position="282"/>
    </location>
</feature>
<evidence type="ECO:0000256" key="2">
    <source>
        <dbReference type="SAM" id="SignalP"/>
    </source>
</evidence>
<feature type="compositionally biased region" description="Low complexity" evidence="1">
    <location>
        <begin position="95"/>
        <end position="143"/>
    </location>
</feature>